<dbReference type="InterPro" id="IPR051915">
    <property type="entry name" value="Cellulose_Degrad_GH3"/>
</dbReference>
<sequence length="801" mass="88155">MKKELLLSSFILLGAAFPLMGIAASPSASWKTVQVKQKAKRQSKKAVDSKKILPMKEYIDQLMAKMTLQEKIGQLNLMVAGDITTGNAMDTQVAGDITAGRMGGVFNIKGFDKIKALQDVAIRKSRLGIPLLVGMDVIHGYETIFPIPLALSCSWNEEALRQVGAVSAREASADGINWTFSPMVDVALDARWGRISEGFGEDPYLSGVLGAAMTRGYQQADMSRVTIVPKDHIMACLKHFALYGAVEAGKEYNTTDMSRVRMYNQFLPPYKAVVDAGVGSVMSSFNLIDYVPATASHWMMTDVLRKQWNFQGFVVTDYGSIGEILQHGTASDLKEASEQSLLAGTDMDMCSQGFVRYLEQSVKEGKVSEADIDTACRRILEAKYKLGLFADPYRYCDSKRQKTDIFTASHRKAARDIAAETFVLLKNDQQLLPLSKKGKIALIGPLADTRNNMSGTWSVAATHDRYSSLKESMEKALAGKATLLYAQGCNVVYDEQEQKDGEFGKTITRGDDAKLKAEALQIARQADVIVCAMGETADMSGECASRTDLRMPDTQRDLLEKLAQLGKPIVLLNFSGRPTVLTWEKNHIPAIMNVWFGGSEAADAICDVVFGDKVPSGKLTTSLPKATGQEPLYYNHQNTGRPVPDDNPRFAKYASNFLDVRNGALYPFGYGLSYTTFEYGSLQLSSHKASVASADSDTWNDHADITATIRVTNTGRCAADEIVQLYIRDKVASISRPVKELKGFQRIHLAAGESKEVIFHITPDMLKFYNANLQYVLESGDFDVMVGPNSRETKNVMFTVE</sequence>
<dbReference type="OrthoDB" id="9805821at2"/>
<dbReference type="Proteomes" id="UP000384372">
    <property type="component" value="Unassembled WGS sequence"/>
</dbReference>
<accession>A0A6A7WCI7</accession>
<evidence type="ECO:0000313" key="14">
    <source>
        <dbReference type="Proteomes" id="UP000384372"/>
    </source>
</evidence>
<feature type="signal peptide" evidence="11">
    <location>
        <begin position="1"/>
        <end position="23"/>
    </location>
</feature>
<dbReference type="Pfam" id="PF01915">
    <property type="entry name" value="Glyco_hydro_3_C"/>
    <property type="match status" value="1"/>
</dbReference>
<dbReference type="SUPFAM" id="SSF52279">
    <property type="entry name" value="Beta-D-glucan exohydrolase, C-terminal domain"/>
    <property type="match status" value="1"/>
</dbReference>
<evidence type="ECO:0000256" key="3">
    <source>
        <dbReference type="ARBA" id="ARBA00005336"/>
    </source>
</evidence>
<keyword evidence="8 10" id="KW-0326">Glycosidase</keyword>
<evidence type="ECO:0000256" key="8">
    <source>
        <dbReference type="ARBA" id="ARBA00023295"/>
    </source>
</evidence>
<reference evidence="13 14" key="1">
    <citation type="submission" date="2019-09" db="EMBL/GenBank/DDBJ databases">
        <title>Distinct polysaccharide growth profiles of human intestinal Prevotella copri isolates.</title>
        <authorList>
            <person name="Fehlner-Peach H."/>
            <person name="Magnabosco C."/>
            <person name="Raghavan V."/>
            <person name="Scher J.U."/>
            <person name="Tett A."/>
            <person name="Cox L.M."/>
            <person name="Gottsegen C."/>
            <person name="Watters A."/>
            <person name="Wiltshire- Gordon J.D."/>
            <person name="Segata N."/>
            <person name="Bonneau R."/>
            <person name="Littman D.R."/>
        </authorList>
    </citation>
    <scope>NUCLEOTIDE SEQUENCE [LARGE SCALE GENOMIC DNA]</scope>
    <source>
        <strain evidence="14">iAQ1173</strain>
    </source>
</reference>
<dbReference type="InterPro" id="IPR036881">
    <property type="entry name" value="Glyco_hydro_3_C_sf"/>
</dbReference>
<comment type="subcellular location">
    <subcellularLocation>
        <location evidence="2">Periplasm</location>
    </subcellularLocation>
</comment>
<dbReference type="InterPro" id="IPR036962">
    <property type="entry name" value="Glyco_hydro_3_N_sf"/>
</dbReference>
<dbReference type="PANTHER" id="PTHR30620:SF16">
    <property type="entry name" value="LYSOSOMAL BETA GLUCOSIDASE"/>
    <property type="match status" value="1"/>
</dbReference>
<dbReference type="GO" id="GO:0008422">
    <property type="term" value="F:beta-glucosidase activity"/>
    <property type="evidence" value="ECO:0007669"/>
    <property type="project" value="UniProtKB-EC"/>
</dbReference>
<dbReference type="NCBIfam" id="NF011678">
    <property type="entry name" value="PRK15098.1"/>
    <property type="match status" value="1"/>
</dbReference>
<dbReference type="EMBL" id="VZAD01000072">
    <property type="protein sequence ID" value="MQP12180.1"/>
    <property type="molecule type" value="Genomic_DNA"/>
</dbReference>
<organism evidence="13 14">
    <name type="scientific">Segatella copri</name>
    <dbReference type="NCBI Taxonomy" id="165179"/>
    <lineage>
        <taxon>Bacteria</taxon>
        <taxon>Pseudomonadati</taxon>
        <taxon>Bacteroidota</taxon>
        <taxon>Bacteroidia</taxon>
        <taxon>Bacteroidales</taxon>
        <taxon>Prevotellaceae</taxon>
        <taxon>Segatella</taxon>
    </lineage>
</organism>
<dbReference type="EC" id="3.2.1.21" evidence="4"/>
<dbReference type="InterPro" id="IPR019800">
    <property type="entry name" value="Glyco_hydro_3_AS"/>
</dbReference>
<dbReference type="InterPro" id="IPR026891">
    <property type="entry name" value="Fn3-like"/>
</dbReference>
<dbReference type="PANTHER" id="PTHR30620">
    <property type="entry name" value="PERIPLASMIC BETA-GLUCOSIDASE-RELATED"/>
    <property type="match status" value="1"/>
</dbReference>
<comment type="similarity">
    <text evidence="3 10">Belongs to the glycosyl hydrolase 3 family.</text>
</comment>
<evidence type="ECO:0000256" key="1">
    <source>
        <dbReference type="ARBA" id="ARBA00000448"/>
    </source>
</evidence>
<evidence type="ECO:0000256" key="5">
    <source>
        <dbReference type="ARBA" id="ARBA00022729"/>
    </source>
</evidence>
<dbReference type="InterPro" id="IPR002772">
    <property type="entry name" value="Glyco_hydro_3_C"/>
</dbReference>
<dbReference type="AlphaFoldDB" id="A0A6A7WCI7"/>
<proteinExistence type="inferred from homology"/>
<evidence type="ECO:0000256" key="10">
    <source>
        <dbReference type="RuleBase" id="RU361161"/>
    </source>
</evidence>
<comment type="caution">
    <text evidence="13">The sequence shown here is derived from an EMBL/GenBank/DDBJ whole genome shotgun (WGS) entry which is preliminary data.</text>
</comment>
<evidence type="ECO:0000256" key="11">
    <source>
        <dbReference type="SAM" id="SignalP"/>
    </source>
</evidence>
<dbReference type="FunFam" id="3.40.50.1700:FF:000004">
    <property type="entry name" value="Periplasmic beta-glucosidase"/>
    <property type="match status" value="1"/>
</dbReference>
<dbReference type="PROSITE" id="PS00775">
    <property type="entry name" value="GLYCOSYL_HYDROL_F3"/>
    <property type="match status" value="1"/>
</dbReference>
<feature type="domain" description="Fibronectin type III-like" evidence="12">
    <location>
        <begin position="721"/>
        <end position="790"/>
    </location>
</feature>
<dbReference type="Pfam" id="PF00933">
    <property type="entry name" value="Glyco_hydro_3"/>
    <property type="match status" value="1"/>
</dbReference>
<dbReference type="Gene3D" id="2.60.40.10">
    <property type="entry name" value="Immunoglobulins"/>
    <property type="match status" value="1"/>
</dbReference>
<evidence type="ECO:0000256" key="2">
    <source>
        <dbReference type="ARBA" id="ARBA00004418"/>
    </source>
</evidence>
<keyword evidence="14" id="KW-1185">Reference proteome</keyword>
<dbReference type="SMART" id="SM01217">
    <property type="entry name" value="Fn3_like"/>
    <property type="match status" value="1"/>
</dbReference>
<name>A0A6A7WCI7_9BACT</name>
<dbReference type="PRINTS" id="PR00133">
    <property type="entry name" value="GLHYDRLASE3"/>
</dbReference>
<keyword evidence="5 11" id="KW-0732">Signal</keyword>
<dbReference type="InterPro" id="IPR001764">
    <property type="entry name" value="Glyco_hydro_3_N"/>
</dbReference>
<dbReference type="FunFam" id="2.60.40.10:FF:000495">
    <property type="entry name" value="Periplasmic beta-glucosidase"/>
    <property type="match status" value="1"/>
</dbReference>
<evidence type="ECO:0000256" key="6">
    <source>
        <dbReference type="ARBA" id="ARBA00022764"/>
    </source>
</evidence>
<evidence type="ECO:0000259" key="12">
    <source>
        <dbReference type="SMART" id="SM01217"/>
    </source>
</evidence>
<dbReference type="GO" id="GO:0009251">
    <property type="term" value="P:glucan catabolic process"/>
    <property type="evidence" value="ECO:0007669"/>
    <property type="project" value="TreeGrafter"/>
</dbReference>
<dbReference type="FunFam" id="3.20.20.300:FF:000005">
    <property type="entry name" value="Periplasmic beta-glucosidase"/>
    <property type="match status" value="1"/>
</dbReference>
<evidence type="ECO:0000313" key="13">
    <source>
        <dbReference type="EMBL" id="MQP12180.1"/>
    </source>
</evidence>
<evidence type="ECO:0000256" key="7">
    <source>
        <dbReference type="ARBA" id="ARBA00022801"/>
    </source>
</evidence>
<dbReference type="SUPFAM" id="SSF51445">
    <property type="entry name" value="(Trans)glycosidases"/>
    <property type="match status" value="1"/>
</dbReference>
<gene>
    <name evidence="13" type="primary">bglX</name>
    <name evidence="13" type="ORF">F7D20_09480</name>
</gene>
<dbReference type="Gene3D" id="3.20.20.300">
    <property type="entry name" value="Glycoside hydrolase, family 3, N-terminal domain"/>
    <property type="match status" value="1"/>
</dbReference>
<dbReference type="GO" id="GO:0042597">
    <property type="term" value="C:periplasmic space"/>
    <property type="evidence" value="ECO:0007669"/>
    <property type="project" value="UniProtKB-SubCell"/>
</dbReference>
<dbReference type="InterPro" id="IPR013783">
    <property type="entry name" value="Ig-like_fold"/>
</dbReference>
<keyword evidence="6" id="KW-0574">Periplasm</keyword>
<feature type="chain" id="PRO_5025357022" description="Periplasmic beta-glucosidase" evidence="11">
    <location>
        <begin position="24"/>
        <end position="801"/>
    </location>
</feature>
<evidence type="ECO:0000256" key="4">
    <source>
        <dbReference type="ARBA" id="ARBA00012744"/>
    </source>
</evidence>
<dbReference type="RefSeq" id="WP_158463826.1">
    <property type="nucleotide sequence ID" value="NZ_VZAD01000072.1"/>
</dbReference>
<dbReference type="Pfam" id="PF14310">
    <property type="entry name" value="Fn3-like"/>
    <property type="match status" value="1"/>
</dbReference>
<comment type="catalytic activity">
    <reaction evidence="1">
        <text>Hydrolysis of terminal, non-reducing beta-D-glucosyl residues with release of beta-D-glucose.</text>
        <dbReference type="EC" id="3.2.1.21"/>
    </reaction>
</comment>
<evidence type="ECO:0000256" key="9">
    <source>
        <dbReference type="ARBA" id="ARBA00067498"/>
    </source>
</evidence>
<dbReference type="InterPro" id="IPR017853">
    <property type="entry name" value="GH"/>
</dbReference>
<dbReference type="Gene3D" id="3.40.50.1700">
    <property type="entry name" value="Glycoside hydrolase family 3 C-terminal domain"/>
    <property type="match status" value="1"/>
</dbReference>
<protein>
    <recommendedName>
        <fullName evidence="9">Periplasmic beta-glucosidase</fullName>
        <ecNumber evidence="4">3.2.1.21</ecNumber>
    </recommendedName>
</protein>
<keyword evidence="7 10" id="KW-0378">Hydrolase</keyword>